<keyword evidence="5 9" id="KW-1133">Transmembrane helix</keyword>
<feature type="transmembrane region" description="Helical" evidence="9">
    <location>
        <begin position="223"/>
        <end position="241"/>
    </location>
</feature>
<evidence type="ECO:0000256" key="5">
    <source>
        <dbReference type="ARBA" id="ARBA00022989"/>
    </source>
</evidence>
<keyword evidence="6" id="KW-0406">Ion transport</keyword>
<keyword evidence="7 9" id="KW-0472">Membrane</keyword>
<dbReference type="Pfam" id="PF25539">
    <property type="entry name" value="Bestrophin_2"/>
    <property type="match status" value="1"/>
</dbReference>
<proteinExistence type="inferred from homology"/>
<feature type="transmembrane region" description="Helical" evidence="9">
    <location>
        <begin position="12"/>
        <end position="31"/>
    </location>
</feature>
<comment type="subcellular location">
    <subcellularLocation>
        <location evidence="1">Cell membrane</location>
        <topology evidence="1">Multi-pass membrane protein</topology>
    </subcellularLocation>
</comment>
<comment type="caution">
    <text evidence="10">The sequence shown here is derived from an EMBL/GenBank/DDBJ whole genome shotgun (WGS) entry which is preliminary data.</text>
</comment>
<name>A0ABS8MKH4_9FLAO</name>
<reference evidence="10" key="1">
    <citation type="submission" date="2021-11" db="EMBL/GenBank/DDBJ databases">
        <title>Description of novel Flavobacterium species.</title>
        <authorList>
            <person name="Saticioglu I.B."/>
            <person name="Ay H."/>
            <person name="Altun S."/>
            <person name="Duman M."/>
        </authorList>
    </citation>
    <scope>NUCLEOTIDE SEQUENCE</scope>
    <source>
        <strain evidence="10">F-30</strain>
    </source>
</reference>
<dbReference type="RefSeq" id="WP_230039711.1">
    <property type="nucleotide sequence ID" value="NZ_JAJJMM010000001.1"/>
</dbReference>
<evidence type="ECO:0000256" key="4">
    <source>
        <dbReference type="ARBA" id="ARBA00022692"/>
    </source>
</evidence>
<keyword evidence="11" id="KW-1185">Reference proteome</keyword>
<evidence type="ECO:0000256" key="1">
    <source>
        <dbReference type="ARBA" id="ARBA00004651"/>
    </source>
</evidence>
<organism evidence="10 11">
    <name type="scientific">Flavobacterium piscisymbiosum</name>
    <dbReference type="NCBI Taxonomy" id="2893753"/>
    <lineage>
        <taxon>Bacteria</taxon>
        <taxon>Pseudomonadati</taxon>
        <taxon>Bacteroidota</taxon>
        <taxon>Flavobacteriia</taxon>
        <taxon>Flavobacteriales</taxon>
        <taxon>Flavobacteriaceae</taxon>
        <taxon>Flavobacterium</taxon>
    </lineage>
</organism>
<evidence type="ECO:0000256" key="6">
    <source>
        <dbReference type="ARBA" id="ARBA00023065"/>
    </source>
</evidence>
<evidence type="ECO:0000256" key="2">
    <source>
        <dbReference type="ARBA" id="ARBA00022448"/>
    </source>
</evidence>
<dbReference type="PANTHER" id="PTHR33281:SF19">
    <property type="entry name" value="VOLTAGE-DEPENDENT ANION CHANNEL-FORMING PROTEIN YNEE"/>
    <property type="match status" value="1"/>
</dbReference>
<dbReference type="EMBL" id="JAJJMM010000001">
    <property type="protein sequence ID" value="MCC9065998.1"/>
    <property type="molecule type" value="Genomic_DNA"/>
</dbReference>
<evidence type="ECO:0000313" key="11">
    <source>
        <dbReference type="Proteomes" id="UP001430679"/>
    </source>
</evidence>
<sequence>MLVKNNKNSILFFIKSIWLDIAAVMAYALVIGTLDHNTILREIAIPLPITSIMGTIVGLLLAFRTAQSYDRWWEARKVWGEIVNDSRTLIRQVKQFMPESENDLKEFAQRQVIWCFALSESLRKIPFSQRVVSYLEQHNIMANNVPAELLNRHADQLAMISKNFSINDNKQVQIDTTIARLNDAMGKCERIKNTVFPKSYSLLIHFLIYLLTSILPFGLEDSFPALEIVLTLVISSMLIAVEKTAIIMQDPFENSPPDIPMTALCAVIENNIKEICSDTAVPPVQINSYYYIN</sequence>
<evidence type="ECO:0000256" key="7">
    <source>
        <dbReference type="ARBA" id="ARBA00023136"/>
    </source>
</evidence>
<feature type="transmembrane region" description="Helical" evidence="9">
    <location>
        <begin position="200"/>
        <end position="217"/>
    </location>
</feature>
<dbReference type="InterPro" id="IPR044669">
    <property type="entry name" value="YneE/VCCN1/2-like"/>
</dbReference>
<dbReference type="Proteomes" id="UP001430679">
    <property type="component" value="Unassembled WGS sequence"/>
</dbReference>
<protein>
    <recommendedName>
        <fullName evidence="12">Bestrophin, RFP-TM, chloride channel</fullName>
    </recommendedName>
</protein>
<dbReference type="PANTHER" id="PTHR33281">
    <property type="entry name" value="UPF0187 PROTEIN YNEE"/>
    <property type="match status" value="1"/>
</dbReference>
<accession>A0ABS8MKH4</accession>
<keyword evidence="2" id="KW-0813">Transport</keyword>
<comment type="similarity">
    <text evidence="8">Belongs to the anion channel-forming bestrophin (TC 1.A.46) family.</text>
</comment>
<evidence type="ECO:0000256" key="8">
    <source>
        <dbReference type="ARBA" id="ARBA00034708"/>
    </source>
</evidence>
<keyword evidence="4 9" id="KW-0812">Transmembrane</keyword>
<evidence type="ECO:0000313" key="10">
    <source>
        <dbReference type="EMBL" id="MCC9065998.1"/>
    </source>
</evidence>
<keyword evidence="3" id="KW-1003">Cell membrane</keyword>
<evidence type="ECO:0000256" key="9">
    <source>
        <dbReference type="SAM" id="Phobius"/>
    </source>
</evidence>
<feature type="transmembrane region" description="Helical" evidence="9">
    <location>
        <begin position="43"/>
        <end position="63"/>
    </location>
</feature>
<gene>
    <name evidence="10" type="ORF">LNP81_23640</name>
</gene>
<evidence type="ECO:0000256" key="3">
    <source>
        <dbReference type="ARBA" id="ARBA00022475"/>
    </source>
</evidence>
<evidence type="ECO:0008006" key="12">
    <source>
        <dbReference type="Google" id="ProtNLM"/>
    </source>
</evidence>